<keyword evidence="4" id="KW-1185">Reference proteome</keyword>
<proteinExistence type="predicted"/>
<accession>A0A9N9RWQ2</accession>
<dbReference type="SUPFAM" id="SSF81383">
    <property type="entry name" value="F-box domain"/>
    <property type="match status" value="1"/>
</dbReference>
<evidence type="ECO:0000313" key="3">
    <source>
        <dbReference type="EMBL" id="CAG9805228.1"/>
    </source>
</evidence>
<dbReference type="EMBL" id="OU895878">
    <property type="protein sequence ID" value="CAG9805228.1"/>
    <property type="molecule type" value="Genomic_DNA"/>
</dbReference>
<protein>
    <recommendedName>
        <fullName evidence="2">F-box domain-containing protein</fullName>
    </recommendedName>
</protein>
<feature type="region of interest" description="Disordered" evidence="1">
    <location>
        <begin position="506"/>
        <end position="528"/>
    </location>
</feature>
<sequence>MSSTASAKRIKQLKENEFKNKIAESGFHSEIDLSSSTATDFSLPAIRRKSLAPRRASLQQFSLNLTSENTQQSSGYSSLYSSSSCNLTTTGSTSSISRASRTPKKRKSEVTESDENFYNSFQFVSPVKIRRRDVDDKNCAKLVLKEKCSSENVILCSTPIRTQNTKWGKFRSFHPEKLHAGKSNLNNAEVTEKFTFTPPIKSLAEDDSINLSNIDFSNLSGNFTNSNIQQDIPANLHNLWTDDIKQSNRAGISTSESRVKLVQSTFSSSTSTINSSKSIERRNFFNGRSKFDILGTLHSNHDIAVTEILSFMDAASLVSLSHVCKDYSNMIKDNKQYNTKRLNYLKKCRAIKENKVPPSRKRKALNFTIETEYVNESNIRDKKKKKAFGPYNINLNLTKQKTPSPPQSPSSRRFNEIQKLIQTNKTTTFKRCPRCRKPAKISTVKIRNSPRKKKTGSGSNSILKLSTSTGRVQKRFRTTFLSKTTSIPESFHEAITAPHYVTLSHIDEDSSRSPQRSSSCDSPNSSGSDESCGMDEIYEYGICTGVGCSFKFCTKCNCKYHPKRICGDLSPPSPSRNHSKILAGTKASRKSLRRLNY</sequence>
<evidence type="ECO:0000256" key="1">
    <source>
        <dbReference type="SAM" id="MobiDB-lite"/>
    </source>
</evidence>
<dbReference type="InterPro" id="IPR047147">
    <property type="entry name" value="FBX5_43"/>
</dbReference>
<organism evidence="3 4">
    <name type="scientific">Chironomus riparius</name>
    <dbReference type="NCBI Taxonomy" id="315576"/>
    <lineage>
        <taxon>Eukaryota</taxon>
        <taxon>Metazoa</taxon>
        <taxon>Ecdysozoa</taxon>
        <taxon>Arthropoda</taxon>
        <taxon>Hexapoda</taxon>
        <taxon>Insecta</taxon>
        <taxon>Pterygota</taxon>
        <taxon>Neoptera</taxon>
        <taxon>Endopterygota</taxon>
        <taxon>Diptera</taxon>
        <taxon>Nematocera</taxon>
        <taxon>Chironomoidea</taxon>
        <taxon>Chironomidae</taxon>
        <taxon>Chironominae</taxon>
        <taxon>Chironomus</taxon>
    </lineage>
</organism>
<feature type="compositionally biased region" description="Polar residues" evidence="1">
    <location>
        <begin position="87"/>
        <end position="100"/>
    </location>
</feature>
<dbReference type="GO" id="GO:0007088">
    <property type="term" value="P:regulation of mitotic nuclear division"/>
    <property type="evidence" value="ECO:0007669"/>
    <property type="project" value="InterPro"/>
</dbReference>
<dbReference type="AlphaFoldDB" id="A0A9N9RWQ2"/>
<feature type="compositionally biased region" description="Polar residues" evidence="1">
    <location>
        <begin position="456"/>
        <end position="468"/>
    </location>
</feature>
<dbReference type="InterPro" id="IPR001810">
    <property type="entry name" value="F-box_dom"/>
</dbReference>
<dbReference type="PANTHER" id="PTHR15493">
    <property type="entry name" value="F-BOX ONLY PROTEIN 5 AND 43"/>
    <property type="match status" value="1"/>
</dbReference>
<name>A0A9N9RWQ2_9DIPT</name>
<dbReference type="GO" id="GO:0005634">
    <property type="term" value="C:nucleus"/>
    <property type="evidence" value="ECO:0007669"/>
    <property type="project" value="TreeGrafter"/>
</dbReference>
<dbReference type="InterPro" id="IPR036047">
    <property type="entry name" value="F-box-like_dom_sf"/>
</dbReference>
<dbReference type="Gene3D" id="2.20.25.20">
    <property type="match status" value="1"/>
</dbReference>
<evidence type="ECO:0000313" key="4">
    <source>
        <dbReference type="Proteomes" id="UP001153620"/>
    </source>
</evidence>
<feature type="region of interest" description="Disordered" evidence="1">
    <location>
        <begin position="87"/>
        <end position="111"/>
    </location>
</feature>
<reference evidence="3" key="2">
    <citation type="submission" date="2022-10" db="EMBL/GenBank/DDBJ databases">
        <authorList>
            <consortium name="ENA_rothamsted_submissions"/>
            <consortium name="culmorum"/>
            <person name="King R."/>
        </authorList>
    </citation>
    <scope>NUCLEOTIDE SEQUENCE</scope>
</reference>
<dbReference type="Pfam" id="PF00646">
    <property type="entry name" value="F-box"/>
    <property type="match status" value="1"/>
</dbReference>
<dbReference type="GO" id="GO:0045835">
    <property type="term" value="P:negative regulation of meiotic nuclear division"/>
    <property type="evidence" value="ECO:0007669"/>
    <property type="project" value="InterPro"/>
</dbReference>
<evidence type="ECO:0000259" key="2">
    <source>
        <dbReference type="Pfam" id="PF00646"/>
    </source>
</evidence>
<dbReference type="PANTHER" id="PTHR15493:SF9">
    <property type="entry name" value="GH14043P"/>
    <property type="match status" value="1"/>
</dbReference>
<reference evidence="3" key="1">
    <citation type="submission" date="2022-01" db="EMBL/GenBank/DDBJ databases">
        <authorList>
            <person name="King R."/>
        </authorList>
    </citation>
    <scope>NUCLEOTIDE SEQUENCE</scope>
</reference>
<feature type="region of interest" description="Disordered" evidence="1">
    <location>
        <begin position="440"/>
        <end position="468"/>
    </location>
</feature>
<feature type="domain" description="F-box" evidence="2">
    <location>
        <begin position="305"/>
        <end position="336"/>
    </location>
</feature>
<feature type="compositionally biased region" description="Low complexity" evidence="1">
    <location>
        <begin position="512"/>
        <end position="528"/>
    </location>
</feature>
<dbReference type="Proteomes" id="UP001153620">
    <property type="component" value="Chromosome 2"/>
</dbReference>
<gene>
    <name evidence="3" type="ORF">CHIRRI_LOCUS8104</name>
</gene>
<dbReference type="OrthoDB" id="9984940at2759"/>